<evidence type="ECO:0008006" key="5">
    <source>
        <dbReference type="Google" id="ProtNLM"/>
    </source>
</evidence>
<feature type="chain" id="PRO_5038654108" description="Foldase protein PrsA" evidence="2">
    <location>
        <begin position="29"/>
        <end position="336"/>
    </location>
</feature>
<protein>
    <recommendedName>
        <fullName evidence="5">Foldase protein PrsA</fullName>
    </recommendedName>
</protein>
<feature type="region of interest" description="Disordered" evidence="1">
    <location>
        <begin position="34"/>
        <end position="65"/>
    </location>
</feature>
<dbReference type="PROSITE" id="PS51257">
    <property type="entry name" value="PROKAR_LIPOPROTEIN"/>
    <property type="match status" value="1"/>
</dbReference>
<evidence type="ECO:0000256" key="2">
    <source>
        <dbReference type="SAM" id="SignalP"/>
    </source>
</evidence>
<keyword evidence="2" id="KW-0732">Signal</keyword>
<evidence type="ECO:0000256" key="1">
    <source>
        <dbReference type="SAM" id="MobiDB-lite"/>
    </source>
</evidence>
<dbReference type="STRING" id="670482.SAMN04488542_12480"/>
<keyword evidence="4" id="KW-1185">Reference proteome</keyword>
<dbReference type="OrthoDB" id="1707591at2"/>
<evidence type="ECO:0000313" key="4">
    <source>
        <dbReference type="Proteomes" id="UP000198972"/>
    </source>
</evidence>
<dbReference type="EMBL" id="FNBG01000024">
    <property type="protein sequence ID" value="SDG05373.1"/>
    <property type="molecule type" value="Genomic_DNA"/>
</dbReference>
<feature type="signal peptide" evidence="2">
    <location>
        <begin position="1"/>
        <end position="28"/>
    </location>
</feature>
<name>A0A1G7R3N0_9BACL</name>
<reference evidence="3 4" key="1">
    <citation type="submission" date="2016-10" db="EMBL/GenBank/DDBJ databases">
        <authorList>
            <person name="de Groot N.N."/>
        </authorList>
    </citation>
    <scope>NUCLEOTIDE SEQUENCE [LARGE SCALE GENOMIC DNA]</scope>
    <source>
        <strain evidence="3 4">DSM 28129</strain>
    </source>
</reference>
<dbReference type="Proteomes" id="UP000198972">
    <property type="component" value="Unassembled WGS sequence"/>
</dbReference>
<dbReference type="AlphaFoldDB" id="A0A1G7R3N0"/>
<organism evidence="3 4">
    <name type="scientific">Fontibacillus panacisegetis</name>
    <dbReference type="NCBI Taxonomy" id="670482"/>
    <lineage>
        <taxon>Bacteria</taxon>
        <taxon>Bacillati</taxon>
        <taxon>Bacillota</taxon>
        <taxon>Bacilli</taxon>
        <taxon>Bacillales</taxon>
        <taxon>Paenibacillaceae</taxon>
        <taxon>Fontibacillus</taxon>
    </lineage>
</organism>
<accession>A0A1G7R3N0</accession>
<proteinExistence type="predicted"/>
<evidence type="ECO:0000313" key="3">
    <source>
        <dbReference type="EMBL" id="SDG05373.1"/>
    </source>
</evidence>
<dbReference type="RefSeq" id="WP_091233910.1">
    <property type="nucleotide sequence ID" value="NZ_FNBG01000024.1"/>
</dbReference>
<sequence>MKRANYFAKKTRIIFLLTLTLVASLVLGGCNNGADSTSTKPQQDTPQQNAPSESNTGANHENSSVSSSQLVKEFETLVQGTEGLPQAFHFIDEHIEELSSEDASHVLLALEDVQIKELAGFVNRYFKGTIQEQITSLYKIDDSIIDLIDKTSDESLKSLLTETQDSGYLLATAEGMFAPVIDYSKVSPYLEKANDETKAYFELREAESKKPSLRDATLVISWEELLNRGLAAERFTTKYPNAVRIKEVISLRDNYIMTIFYGANNTPLFSYDTKLMDSEARKTYESALSTNAEHTESSLMKDLEAFMSTAAKENYKQTEALKKLQSKFAPFVESAS</sequence>
<gene>
    <name evidence="3" type="ORF">SAMN04488542_12480</name>
</gene>